<accession>W6K104</accession>
<protein>
    <submittedName>
        <fullName evidence="1">Uncharacterized protein</fullName>
    </submittedName>
</protein>
<gene>
    <name evidence="1" type="ORF">BN11_4780004</name>
</gene>
<keyword evidence="2" id="KW-1185">Reference proteome</keyword>
<reference evidence="1 2" key="1">
    <citation type="journal article" date="2013" name="ISME J.">
        <title>A metabolic model for members of the genus Tetrasphaera involved in enhanced biological phosphorus removal.</title>
        <authorList>
            <person name="Kristiansen R."/>
            <person name="Nguyen H.T.T."/>
            <person name="Saunders A.M."/>
            <person name="Nielsen J.L."/>
            <person name="Wimmer R."/>
            <person name="Le V.Q."/>
            <person name="McIlroy S.J."/>
            <person name="Petrovski S."/>
            <person name="Seviour R.J."/>
            <person name="Calteau A."/>
            <person name="Nielsen K.L."/>
            <person name="Nielsen P.H."/>
        </authorList>
    </citation>
    <scope>NUCLEOTIDE SEQUENCE [LARGE SCALE GENOMIC DNA]</scope>
    <source>
        <strain evidence="1 2">Ben110</strain>
    </source>
</reference>
<evidence type="ECO:0000313" key="2">
    <source>
        <dbReference type="Proteomes" id="UP000035763"/>
    </source>
</evidence>
<name>W6K104_9MICO</name>
<dbReference type="AlphaFoldDB" id="W6K104"/>
<organism evidence="1 2">
    <name type="scientific">Nostocoides australiense Ben110</name>
    <dbReference type="NCBI Taxonomy" id="1193182"/>
    <lineage>
        <taxon>Bacteria</taxon>
        <taxon>Bacillati</taxon>
        <taxon>Actinomycetota</taxon>
        <taxon>Actinomycetes</taxon>
        <taxon>Micrococcales</taxon>
        <taxon>Intrasporangiaceae</taxon>
        <taxon>Nostocoides</taxon>
    </lineage>
</organism>
<evidence type="ECO:0000313" key="1">
    <source>
        <dbReference type="EMBL" id="CCH74756.1"/>
    </source>
</evidence>
<proteinExistence type="predicted"/>
<dbReference type="Proteomes" id="UP000035763">
    <property type="component" value="Unassembled WGS sequence"/>
</dbReference>
<comment type="caution">
    <text evidence="1">The sequence shown here is derived from an EMBL/GenBank/DDBJ whole genome shotgun (WGS) entry which is preliminary data.</text>
</comment>
<sequence length="30" mass="3620">MFVRQERGKLGSVRCSHLTQELIQTFYNDY</sequence>
<dbReference type="EMBL" id="CAJA01000421">
    <property type="protein sequence ID" value="CCH74756.1"/>
    <property type="molecule type" value="Genomic_DNA"/>
</dbReference>